<dbReference type="InterPro" id="IPR001343">
    <property type="entry name" value="Hemolysn_Ca-bd"/>
</dbReference>
<dbReference type="PROSITE" id="PS00330">
    <property type="entry name" value="HEMOLYSIN_CALCIUM"/>
    <property type="match status" value="1"/>
</dbReference>
<accession>A0A941JRW5</accession>
<dbReference type="Gene3D" id="2.150.10.10">
    <property type="entry name" value="Serralysin-like metalloprotease, C-terminal"/>
    <property type="match status" value="1"/>
</dbReference>
<dbReference type="AlphaFoldDB" id="A0A941JRW5"/>
<dbReference type="PANTHER" id="PTHR38340">
    <property type="entry name" value="S-LAYER PROTEIN"/>
    <property type="match status" value="1"/>
</dbReference>
<keyword evidence="2" id="KW-0964">Secreted</keyword>
<name>A0A941JRW5_9CHRO</name>
<dbReference type="InterPro" id="IPR018511">
    <property type="entry name" value="Hemolysin-typ_Ca-bd_CS"/>
</dbReference>
<dbReference type="SUPFAM" id="SSF51120">
    <property type="entry name" value="beta-Roll"/>
    <property type="match status" value="2"/>
</dbReference>
<dbReference type="InterPro" id="IPR011049">
    <property type="entry name" value="Serralysin-like_metalloprot_C"/>
</dbReference>
<evidence type="ECO:0000256" key="1">
    <source>
        <dbReference type="ARBA" id="ARBA00004613"/>
    </source>
</evidence>
<comment type="caution">
    <text evidence="3">The sequence shown here is derived from an EMBL/GenBank/DDBJ whole genome shotgun (WGS) entry which is preliminary data.</text>
</comment>
<dbReference type="Pfam" id="PF00353">
    <property type="entry name" value="HemolysinCabind"/>
    <property type="match status" value="2"/>
</dbReference>
<dbReference type="Proteomes" id="UP000767446">
    <property type="component" value="Unassembled WGS sequence"/>
</dbReference>
<dbReference type="PRINTS" id="PR00313">
    <property type="entry name" value="CABNDNGRPT"/>
</dbReference>
<dbReference type="PANTHER" id="PTHR38340:SF1">
    <property type="entry name" value="S-LAYER PROTEIN"/>
    <property type="match status" value="1"/>
</dbReference>
<dbReference type="InterPro" id="IPR050557">
    <property type="entry name" value="RTX_toxin/Mannuronan_C5-epim"/>
</dbReference>
<protein>
    <submittedName>
        <fullName evidence="3">Calcium-binding protein</fullName>
    </submittedName>
</protein>
<proteinExistence type="predicted"/>
<reference evidence="3" key="1">
    <citation type="submission" date="2021-02" db="EMBL/GenBank/DDBJ databases">
        <title>Metagenome analyses of Stigonema ocellatum DSM 106950, Chlorogloea purpurea SAG 13.99 and Gomphosphaeria aponina DSM 107014.</title>
        <authorList>
            <person name="Marter P."/>
            <person name="Huang S."/>
        </authorList>
    </citation>
    <scope>NUCLEOTIDE SEQUENCE</scope>
    <source>
        <strain evidence="3">JP213</strain>
    </source>
</reference>
<comment type="subcellular location">
    <subcellularLocation>
        <location evidence="1">Secreted</location>
    </subcellularLocation>
</comment>
<organism evidence="3 4">
    <name type="scientific">Gomphosphaeria aponina SAG 52.96 = DSM 107014</name>
    <dbReference type="NCBI Taxonomy" id="1521640"/>
    <lineage>
        <taxon>Bacteria</taxon>
        <taxon>Bacillati</taxon>
        <taxon>Cyanobacteriota</taxon>
        <taxon>Cyanophyceae</taxon>
        <taxon>Oscillatoriophycideae</taxon>
        <taxon>Chroococcales</taxon>
        <taxon>Gomphosphaeriaceae</taxon>
        <taxon>Gomphosphaeria</taxon>
    </lineage>
</organism>
<dbReference type="EMBL" id="JADQBC010000034">
    <property type="protein sequence ID" value="MBR8827531.1"/>
    <property type="molecule type" value="Genomic_DNA"/>
</dbReference>
<gene>
    <name evidence="3" type="ORF">DSM107014_06420</name>
</gene>
<evidence type="ECO:0000313" key="4">
    <source>
        <dbReference type="Proteomes" id="UP000767446"/>
    </source>
</evidence>
<evidence type="ECO:0000313" key="3">
    <source>
        <dbReference type="EMBL" id="MBR8827531.1"/>
    </source>
</evidence>
<dbReference type="GO" id="GO:0005576">
    <property type="term" value="C:extracellular region"/>
    <property type="evidence" value="ECO:0007669"/>
    <property type="project" value="UniProtKB-SubCell"/>
</dbReference>
<sequence length="287" mass="28672">MAGGAGDDTYIVTETADVVVETADSGTDTINTNITQTLGNNVENLVQTGSDNINGTGNTLNNSLTGNSGNNILDGKTGNDSMAGGAGNDTYIVGQTADVVEEATDSGTDTVNTNIAQTLANNVENLVQTGTANINGTGNALDNSLTGNSGSNSLNGAAGNDNLLGGNGNDQLTGSGGNDILTGGAGADWFIFNATTDMLDTITDFNGTQKDQLRISAGGFGGGLVPGATLPSSQFVLGAAALDTSDRFIYNTGALFYDVDGLGGTAQVQIATFTGAPTLAAGNIFIF</sequence>
<dbReference type="GO" id="GO:0005509">
    <property type="term" value="F:calcium ion binding"/>
    <property type="evidence" value="ECO:0007669"/>
    <property type="project" value="InterPro"/>
</dbReference>
<evidence type="ECO:0000256" key="2">
    <source>
        <dbReference type="ARBA" id="ARBA00022525"/>
    </source>
</evidence>